<dbReference type="CDD" id="cd05825">
    <property type="entry name" value="LbH_wcaF_like"/>
    <property type="match status" value="1"/>
</dbReference>
<protein>
    <submittedName>
        <fullName evidence="3">WcaF family extracellular polysaccharide biosynthesis acetyltransferase</fullName>
    </submittedName>
</protein>
<dbReference type="InterPro" id="IPR051159">
    <property type="entry name" value="Hexapeptide_acetyltransf"/>
</dbReference>
<dbReference type="InterPro" id="IPR001451">
    <property type="entry name" value="Hexapep"/>
</dbReference>
<dbReference type="RefSeq" id="WP_274153050.1">
    <property type="nucleotide sequence ID" value="NZ_CP117812.1"/>
</dbReference>
<proteinExistence type="inferred from homology"/>
<evidence type="ECO:0000313" key="3">
    <source>
        <dbReference type="EMBL" id="WDE98211.1"/>
    </source>
</evidence>
<name>A0ABY7VVF3_9BACT</name>
<dbReference type="SUPFAM" id="SSF51161">
    <property type="entry name" value="Trimeric LpxA-like enzymes"/>
    <property type="match status" value="1"/>
</dbReference>
<dbReference type="NCBIfam" id="NF007797">
    <property type="entry name" value="PRK10502.1"/>
    <property type="match status" value="1"/>
</dbReference>
<dbReference type="EMBL" id="CP117812">
    <property type="protein sequence ID" value="WDE98211.1"/>
    <property type="molecule type" value="Genomic_DNA"/>
</dbReference>
<accession>A0ABY7VVF3</accession>
<dbReference type="PANTHER" id="PTHR23416:SF23">
    <property type="entry name" value="ACETYLTRANSFERASE C18B11.09C-RELATED"/>
    <property type="match status" value="1"/>
</dbReference>
<evidence type="ECO:0000256" key="1">
    <source>
        <dbReference type="ARBA" id="ARBA00007274"/>
    </source>
</evidence>
<keyword evidence="2" id="KW-0808">Transferase</keyword>
<dbReference type="Proteomes" id="UP001214250">
    <property type="component" value="Chromosome 2"/>
</dbReference>
<reference evidence="3 4" key="1">
    <citation type="submission" date="2023-02" db="EMBL/GenBank/DDBJ databases">
        <title>Genome sequence of Lentisphaera profundi SAORIC-696.</title>
        <authorList>
            <person name="Kim e."/>
            <person name="Cho J.-C."/>
            <person name="Choi A."/>
            <person name="Kang I."/>
        </authorList>
    </citation>
    <scope>NUCLEOTIDE SEQUENCE [LARGE SCALE GENOMIC DNA]</scope>
    <source>
        <strain evidence="3 4">SAORIC-696</strain>
    </source>
</reference>
<evidence type="ECO:0000313" key="4">
    <source>
        <dbReference type="Proteomes" id="UP001214250"/>
    </source>
</evidence>
<comment type="similarity">
    <text evidence="1">Belongs to the transferase hexapeptide repeat family.</text>
</comment>
<gene>
    <name evidence="3" type="ORF">PQO03_20550</name>
</gene>
<sequence length="180" mass="19934">MMKQNLEKFNNSDFDRGASKGKELFWLLLRGFFFEFSVLPLSGLRRKILNLFGSKIQGSVTLKPQVKITFPWKLSVGENSWIGEEAWLMNLAPIEIGANVSISQRVMLCTGSHNWKKESFDLITQPIIIKDGAWICANVFIGPGVTIGENCVVTAGSVVTCDLPANMICSGNPAKPVKER</sequence>
<dbReference type="PANTHER" id="PTHR23416">
    <property type="entry name" value="SIALIC ACID SYNTHASE-RELATED"/>
    <property type="match status" value="1"/>
</dbReference>
<dbReference type="Pfam" id="PF00132">
    <property type="entry name" value="Hexapep"/>
    <property type="match status" value="1"/>
</dbReference>
<evidence type="ECO:0000256" key="2">
    <source>
        <dbReference type="ARBA" id="ARBA00022679"/>
    </source>
</evidence>
<organism evidence="3 4">
    <name type="scientific">Lentisphaera profundi</name>
    <dbReference type="NCBI Taxonomy" id="1658616"/>
    <lineage>
        <taxon>Bacteria</taxon>
        <taxon>Pseudomonadati</taxon>
        <taxon>Lentisphaerota</taxon>
        <taxon>Lentisphaeria</taxon>
        <taxon>Lentisphaerales</taxon>
        <taxon>Lentisphaeraceae</taxon>
        <taxon>Lentisphaera</taxon>
    </lineage>
</organism>
<dbReference type="InterPro" id="IPR011004">
    <property type="entry name" value="Trimer_LpxA-like_sf"/>
</dbReference>
<keyword evidence="4" id="KW-1185">Reference proteome</keyword>
<dbReference type="Gene3D" id="2.160.10.10">
    <property type="entry name" value="Hexapeptide repeat proteins"/>
    <property type="match status" value="1"/>
</dbReference>